<feature type="region of interest" description="Disordered" evidence="1">
    <location>
        <begin position="73"/>
        <end position="105"/>
    </location>
</feature>
<dbReference type="PANTHER" id="PTHR33112:SF15">
    <property type="entry name" value="HETEROKARYON INCOMPATIBILITY DOMAIN-CONTAINING PROTEIN"/>
    <property type="match status" value="1"/>
</dbReference>
<reference evidence="3" key="1">
    <citation type="submission" date="2022-07" db="EMBL/GenBank/DDBJ databases">
        <title>Draft genome sequence of Zalerion maritima ATCC 34329, a (micro)plastics degrading marine fungus.</title>
        <authorList>
            <person name="Paco A."/>
            <person name="Goncalves M.F.M."/>
            <person name="Rocha-Santos T.A.P."/>
            <person name="Alves A."/>
        </authorList>
    </citation>
    <scope>NUCLEOTIDE SEQUENCE</scope>
    <source>
        <strain evidence="3">ATCC 34329</strain>
    </source>
</reference>
<protein>
    <submittedName>
        <fullName evidence="3">HET-domain-containing protein</fullName>
    </submittedName>
</protein>
<keyword evidence="4" id="KW-1185">Reference proteome</keyword>
<gene>
    <name evidence="3" type="ORF">MKZ38_004774</name>
</gene>
<proteinExistence type="predicted"/>
<dbReference type="Proteomes" id="UP001201980">
    <property type="component" value="Unassembled WGS sequence"/>
</dbReference>
<dbReference type="InterPro" id="IPR010730">
    <property type="entry name" value="HET"/>
</dbReference>
<name>A0AAD5RL51_9PEZI</name>
<organism evidence="3 4">
    <name type="scientific">Zalerion maritima</name>
    <dbReference type="NCBI Taxonomy" id="339359"/>
    <lineage>
        <taxon>Eukaryota</taxon>
        <taxon>Fungi</taxon>
        <taxon>Dikarya</taxon>
        <taxon>Ascomycota</taxon>
        <taxon>Pezizomycotina</taxon>
        <taxon>Sordariomycetes</taxon>
        <taxon>Lulworthiomycetidae</taxon>
        <taxon>Lulworthiales</taxon>
        <taxon>Lulworthiaceae</taxon>
        <taxon>Zalerion</taxon>
    </lineage>
</organism>
<comment type="caution">
    <text evidence="3">The sequence shown here is derived from an EMBL/GenBank/DDBJ whole genome shotgun (WGS) entry which is preliminary data.</text>
</comment>
<dbReference type="EMBL" id="JAKWBI020000280">
    <property type="protein sequence ID" value="KAJ2897351.1"/>
    <property type="molecule type" value="Genomic_DNA"/>
</dbReference>
<accession>A0AAD5RL51</accession>
<feature type="compositionally biased region" description="Basic and acidic residues" evidence="1">
    <location>
        <begin position="96"/>
        <end position="105"/>
    </location>
</feature>
<evidence type="ECO:0000256" key="1">
    <source>
        <dbReference type="SAM" id="MobiDB-lite"/>
    </source>
</evidence>
<evidence type="ECO:0000313" key="4">
    <source>
        <dbReference type="Proteomes" id="UP001201980"/>
    </source>
</evidence>
<evidence type="ECO:0000259" key="2">
    <source>
        <dbReference type="Pfam" id="PF06985"/>
    </source>
</evidence>
<feature type="domain" description="Heterokaryon incompatibility" evidence="2">
    <location>
        <begin position="235"/>
        <end position="383"/>
    </location>
</feature>
<dbReference type="AlphaFoldDB" id="A0AAD5RL51"/>
<dbReference type="Pfam" id="PF06985">
    <property type="entry name" value="HET"/>
    <property type="match status" value="1"/>
</dbReference>
<evidence type="ECO:0000313" key="3">
    <source>
        <dbReference type="EMBL" id="KAJ2897351.1"/>
    </source>
</evidence>
<dbReference type="PANTHER" id="PTHR33112">
    <property type="entry name" value="DOMAIN PROTEIN, PUTATIVE-RELATED"/>
    <property type="match status" value="1"/>
</dbReference>
<sequence length="724" mass="81322">MFRPGTYHATCRHCQKVAESVCNSDVWSADEPFRRYIDISTTFTARDMLLGVEEENCAFCSWIKESAKLSAQAQERENRQQQQSKLRVSSWRRRINRDSENGNGKEEDSVLMLTYYSGTRNEGTFFWGRVGECPLGGPVAPFITTEGDPLAKFIPGRPVRVKPAGGALFAKIGEWLRRCDGEHGDRCRVKQRVLPSRVIHVRGGVDSDSSDAASLRLVPTSDMESTWSPSLPLKYAALSYCWGTDGVVKCLSSNLEEFQEGIPEVDLQPTIRDAVRVCRELKIAFLWVDALCIIQDDDEDKQKEMAKMTSIYSSAYVTISAARASSSSEGFLHPRDTPYEGKPPCFVLGCEATGRAVGTFGARIFAQTSKPEPTDTRGWVMQEKMLSRRIITFGRWTTTYKCCVEGKYDGWYPSNMQTGEEDATTTNGAFLSGESEVCSRSSKAHALKEWDALVDNFTRRNLSVPTDRVYAIAGIAEQFREKMKDDVYCAGIWMSSLPYSLLWCVTVGLPPRPKAYQGPTWSWMAVSNSTIMTNRAKAADDGTWVPPETIDMAEEEEEQEEEVVVEDDDGGEGAKNPHDAKLVKVSCPPAREDFPYGSVKQSETYLELDVHAFKTEIALLQRNIAEIKGRPELEKFHVNFDVDYPRTDKNQPADKLLLVAVQFRSAPRLGEPRVCGLLLRDSPETRRGREGVFERVGFFYFDVRDAESLLGFMQSQPRMPVTIV</sequence>